<dbReference type="OrthoDB" id="5428055at2759"/>
<evidence type="ECO:0000256" key="1">
    <source>
        <dbReference type="ARBA" id="ARBA00004141"/>
    </source>
</evidence>
<gene>
    <name evidence="6" type="ORF">HETSPECPRED_003262</name>
</gene>
<dbReference type="InterPro" id="IPR045863">
    <property type="entry name" value="CorA_TM1_TM2"/>
</dbReference>
<feature type="transmembrane region" description="Helical" evidence="5">
    <location>
        <begin position="472"/>
        <end position="497"/>
    </location>
</feature>
<evidence type="ECO:0000256" key="5">
    <source>
        <dbReference type="SAM" id="Phobius"/>
    </source>
</evidence>
<comment type="subcellular location">
    <subcellularLocation>
        <location evidence="1">Membrane</location>
        <topology evidence="1">Multi-pass membrane protein</topology>
    </subcellularLocation>
</comment>
<evidence type="ECO:0000313" key="7">
    <source>
        <dbReference type="Proteomes" id="UP000664521"/>
    </source>
</evidence>
<dbReference type="AlphaFoldDB" id="A0A8H3I1S7"/>
<keyword evidence="3 5" id="KW-1133">Transmembrane helix</keyword>
<dbReference type="InterPro" id="IPR002523">
    <property type="entry name" value="MgTranspt_CorA/ZnTranspt_ZntB"/>
</dbReference>
<dbReference type="Pfam" id="PF01544">
    <property type="entry name" value="CorA"/>
    <property type="match status" value="1"/>
</dbReference>
<keyword evidence="7" id="KW-1185">Reference proteome</keyword>
<organism evidence="6 7">
    <name type="scientific">Heterodermia speciosa</name>
    <dbReference type="NCBI Taxonomy" id="116794"/>
    <lineage>
        <taxon>Eukaryota</taxon>
        <taxon>Fungi</taxon>
        <taxon>Dikarya</taxon>
        <taxon>Ascomycota</taxon>
        <taxon>Pezizomycotina</taxon>
        <taxon>Lecanoromycetes</taxon>
        <taxon>OSLEUM clade</taxon>
        <taxon>Lecanoromycetidae</taxon>
        <taxon>Caliciales</taxon>
        <taxon>Physciaceae</taxon>
        <taxon>Heterodermia</taxon>
    </lineage>
</organism>
<protein>
    <submittedName>
        <fullName evidence="6">Uncharacterized protein</fullName>
    </submittedName>
</protein>
<name>A0A8H3I1S7_9LECA</name>
<comment type="caution">
    <text evidence="6">The sequence shown here is derived from an EMBL/GenBank/DDBJ whole genome shotgun (WGS) entry which is preliminary data.</text>
</comment>
<reference evidence="6" key="1">
    <citation type="submission" date="2021-03" db="EMBL/GenBank/DDBJ databases">
        <authorList>
            <person name="Tagirdzhanova G."/>
        </authorList>
    </citation>
    <scope>NUCLEOTIDE SEQUENCE</scope>
</reference>
<proteinExistence type="predicted"/>
<evidence type="ECO:0000256" key="4">
    <source>
        <dbReference type="ARBA" id="ARBA00023136"/>
    </source>
</evidence>
<dbReference type="GO" id="GO:0046873">
    <property type="term" value="F:metal ion transmembrane transporter activity"/>
    <property type="evidence" value="ECO:0007669"/>
    <property type="project" value="InterPro"/>
</dbReference>
<dbReference type="SUPFAM" id="SSF144083">
    <property type="entry name" value="Magnesium transport protein CorA, transmembrane region"/>
    <property type="match status" value="1"/>
</dbReference>
<keyword evidence="2 5" id="KW-0812">Transmembrane</keyword>
<keyword evidence="4 5" id="KW-0472">Membrane</keyword>
<evidence type="ECO:0000256" key="3">
    <source>
        <dbReference type="ARBA" id="ARBA00022989"/>
    </source>
</evidence>
<feature type="transmembrane region" description="Helical" evidence="5">
    <location>
        <begin position="441"/>
        <end position="460"/>
    </location>
</feature>
<dbReference type="GO" id="GO:0016020">
    <property type="term" value="C:membrane"/>
    <property type="evidence" value="ECO:0007669"/>
    <property type="project" value="UniProtKB-SubCell"/>
</dbReference>
<evidence type="ECO:0000313" key="6">
    <source>
        <dbReference type="EMBL" id="CAF9903955.1"/>
    </source>
</evidence>
<accession>A0A8H3I1S7</accession>
<dbReference type="EMBL" id="CAJPDS010000002">
    <property type="protein sequence ID" value="CAF9903955.1"/>
    <property type="molecule type" value="Genomic_DNA"/>
</dbReference>
<dbReference type="Proteomes" id="UP000664521">
    <property type="component" value="Unassembled WGS sequence"/>
</dbReference>
<dbReference type="Gene3D" id="1.20.58.340">
    <property type="entry name" value="Magnesium transport protein CorA, transmembrane region"/>
    <property type="match status" value="1"/>
</dbReference>
<sequence>MTRDISLNLAASTSILSSNEARLCSHLADGKYRTQVASLCSKYPNLRYPDLGAPRSDSVGKVVSLDLSSGDTSVRRDFTDPAELESYLEATRCTNPGESTTRRILLVEGSDPRYVGLLGSYFDIEPMLIVRQQRTASWEAYHQSGNTPTLPSLLDPRRTCHIPYYELHYRSQGLNDKTQWRCADSGRQLSWSRLPGTFDFVGIIDRKASYWSQRRGSDGWDAILFLDPPVRNIRPDVGYTENMGSVPYQGGYTDFIKYTTLQDVCRTTGPSRKSMLEDVCYYWTNHASCIDVQGDPAVSTIFLKKIIASNYMILIEHGRAMLSTIELSLSRQGQDISELQIAWAEQRWSDLQSWNRRYSEHCENVESIIEIDRISSPEEDASNDWLSSKYDFHVIHRKLCDHKRRSEALISSLTGLAGILGSRQTLREANRSLHEAKRVKILTSLGMVFAPWFLTSGIFSMSDKFLPGAKLFWIYFAVTIPLVPVVFGVAFLVTLGYGDDSEWSSKEFWKAIRSHGSSALDYCSRLVSR</sequence>
<evidence type="ECO:0000256" key="2">
    <source>
        <dbReference type="ARBA" id="ARBA00022692"/>
    </source>
</evidence>